<evidence type="ECO:0000313" key="7">
    <source>
        <dbReference type="EMBL" id="OLP87126.1"/>
    </source>
</evidence>
<keyword evidence="1" id="KW-0689">Ribosomal protein</keyword>
<dbReference type="GO" id="GO:0005096">
    <property type="term" value="F:GTPase activator activity"/>
    <property type="evidence" value="ECO:0007669"/>
    <property type="project" value="TreeGrafter"/>
</dbReference>
<evidence type="ECO:0000256" key="3">
    <source>
        <dbReference type="ARBA" id="ARBA00035270"/>
    </source>
</evidence>
<dbReference type="SUPFAM" id="SSF47923">
    <property type="entry name" value="Ypt/Rab-GAP domain of gyp1p"/>
    <property type="match status" value="2"/>
</dbReference>
<feature type="domain" description="Rab-GAP TBC" evidence="6">
    <location>
        <begin position="209"/>
        <end position="400"/>
    </location>
</feature>
<feature type="region of interest" description="Disordered" evidence="5">
    <location>
        <begin position="104"/>
        <end position="146"/>
    </location>
</feature>
<name>A0A1Q9CW27_SYMMI</name>
<dbReference type="PANTHER" id="PTHR47219">
    <property type="entry name" value="RAB GTPASE-ACTIVATING PROTEIN 1-LIKE"/>
    <property type="match status" value="1"/>
</dbReference>
<dbReference type="AlphaFoldDB" id="A0A1Q9CW27"/>
<evidence type="ECO:0000256" key="2">
    <source>
        <dbReference type="ARBA" id="ARBA00023274"/>
    </source>
</evidence>
<evidence type="ECO:0000256" key="5">
    <source>
        <dbReference type="SAM" id="MobiDB-lite"/>
    </source>
</evidence>
<evidence type="ECO:0000256" key="4">
    <source>
        <dbReference type="ARBA" id="ARBA00035529"/>
    </source>
</evidence>
<dbReference type="OrthoDB" id="294251at2759"/>
<keyword evidence="8" id="KW-1185">Reference proteome</keyword>
<dbReference type="Gene3D" id="4.10.830.30">
    <property type="entry name" value="Ribosomal protein L31"/>
    <property type="match status" value="1"/>
</dbReference>
<comment type="caution">
    <text evidence="7">The sequence shown here is derived from an EMBL/GenBank/DDBJ whole genome shotgun (WGS) entry which is preliminary data.</text>
</comment>
<protein>
    <recommendedName>
        <fullName evidence="3">Large ribosomal subunit protein bL31c</fullName>
    </recommendedName>
    <alternativeName>
        <fullName evidence="4">50S ribosomal protein L31, chloroplastic</fullName>
    </alternativeName>
</protein>
<accession>A0A1Q9CW27</accession>
<dbReference type="SUPFAM" id="SSF143800">
    <property type="entry name" value="L28p-like"/>
    <property type="match status" value="1"/>
</dbReference>
<evidence type="ECO:0000259" key="6">
    <source>
        <dbReference type="PROSITE" id="PS50086"/>
    </source>
</evidence>
<dbReference type="InterPro" id="IPR042105">
    <property type="entry name" value="Ribosomal_bL31_sf"/>
</dbReference>
<dbReference type="InterPro" id="IPR050302">
    <property type="entry name" value="Rab_GAP_TBC_domain"/>
</dbReference>
<dbReference type="PROSITE" id="PS50086">
    <property type="entry name" value="TBC_RABGAP"/>
    <property type="match status" value="1"/>
</dbReference>
<dbReference type="GO" id="GO:0005840">
    <property type="term" value="C:ribosome"/>
    <property type="evidence" value="ECO:0007669"/>
    <property type="project" value="UniProtKB-KW"/>
</dbReference>
<dbReference type="Proteomes" id="UP000186817">
    <property type="component" value="Unassembled WGS sequence"/>
</dbReference>
<keyword evidence="2" id="KW-0687">Ribonucleoprotein</keyword>
<organism evidence="7 8">
    <name type="scientific">Symbiodinium microadriaticum</name>
    <name type="common">Dinoflagellate</name>
    <name type="synonym">Zooxanthella microadriatica</name>
    <dbReference type="NCBI Taxonomy" id="2951"/>
    <lineage>
        <taxon>Eukaryota</taxon>
        <taxon>Sar</taxon>
        <taxon>Alveolata</taxon>
        <taxon>Dinophyceae</taxon>
        <taxon>Suessiales</taxon>
        <taxon>Symbiodiniaceae</taxon>
        <taxon>Symbiodinium</taxon>
    </lineage>
</organism>
<dbReference type="PANTHER" id="PTHR47219:SF20">
    <property type="entry name" value="TBC1 DOMAIN FAMILY MEMBER 2B"/>
    <property type="match status" value="1"/>
</dbReference>
<dbReference type="GO" id="GO:1990904">
    <property type="term" value="C:ribonucleoprotein complex"/>
    <property type="evidence" value="ECO:0007669"/>
    <property type="project" value="UniProtKB-KW"/>
</dbReference>
<evidence type="ECO:0000256" key="1">
    <source>
        <dbReference type="ARBA" id="ARBA00022980"/>
    </source>
</evidence>
<dbReference type="InterPro" id="IPR000195">
    <property type="entry name" value="Rab-GAP-TBC_dom"/>
</dbReference>
<dbReference type="Pfam" id="PF00566">
    <property type="entry name" value="RabGAP-TBC"/>
    <property type="match status" value="1"/>
</dbReference>
<evidence type="ECO:0000313" key="8">
    <source>
        <dbReference type="Proteomes" id="UP000186817"/>
    </source>
</evidence>
<dbReference type="InterPro" id="IPR035969">
    <property type="entry name" value="Rab-GAP_TBC_sf"/>
</dbReference>
<proteinExistence type="predicted"/>
<dbReference type="SMART" id="SM00164">
    <property type="entry name" value="TBC"/>
    <property type="match status" value="1"/>
</dbReference>
<dbReference type="InterPro" id="IPR002150">
    <property type="entry name" value="Ribosomal_bL31"/>
</dbReference>
<sequence>MGEEGRSPRDSGVDILTAQSGSAACVARSEKLEICLHPPCLDRLMVTLPVTMAGCHRPGPGGPDARDGLESEQAPLQAPCRRRSRRQHVRERLAALTMWLTVKTEPSNSGGTASATAQAPPSPSSPASARASLETPPASPTSDPEGLWQDLWESISASGFRDERSAMSHACEMWRRPSKKSFWSRFARAGPSQAQHRDWERVSMAVRAGVPQALRCAVWTTCSGAIGKKTKVASELGQEADVLYPSFVSQGLSLRNEASGVIDVDVPRTGCVEALLEPLRRVLLAFAAKNPQIGYCQSMNFIVATLLECCDEESTFWILCSLVEDMLPENYYTRNMIGVRVDMMVLNSLVMRHLPTLHAHFVEHEVDLSPFTMGWFLCLYVNTLPNPSLHRVLDCLLHEGSKVLFRTALAILHGLEPFLLNAKSLTKVYELLRSPSCPEAELLNTMYGSWLNCLSMDSVVDLRSQHLKDVLEQDATVEARRAELRARREIDLGPDPGPVDPMVARAAYDVSDWKRAASGTFARFPNMAPAARGRERGQFAKGFLATLLVAALWAASSAVSGAVTFVTGAVRSTPDARSLVAREGGRDWHAGNVMKKIDFKAAAAQAQARKKKKAEKGDGKKEVIERPKRFESSPVYYKGEQVATLNGTMSEFKVDIWSGAHPAWQGKKGKVLLDNSALTKFQEKFGMAADVYGEQGMEQVKANEELKKQQEEMAAQGLKVY</sequence>
<dbReference type="Gene3D" id="1.10.472.80">
    <property type="entry name" value="Ypt/Rab-GAP domain of gyp1p, domain 3"/>
    <property type="match status" value="1"/>
</dbReference>
<dbReference type="PROSITE" id="PS51257">
    <property type="entry name" value="PROKAR_LIPOPROTEIN"/>
    <property type="match status" value="1"/>
</dbReference>
<feature type="region of interest" description="Disordered" evidence="5">
    <location>
        <begin position="57"/>
        <end position="87"/>
    </location>
</feature>
<dbReference type="Gene3D" id="1.10.8.270">
    <property type="entry name" value="putative rabgap domain of human tbc1 domain family member 14 like domains"/>
    <property type="match status" value="1"/>
</dbReference>
<dbReference type="GO" id="GO:0031267">
    <property type="term" value="F:small GTPase binding"/>
    <property type="evidence" value="ECO:0007669"/>
    <property type="project" value="TreeGrafter"/>
</dbReference>
<dbReference type="EMBL" id="LSRX01000878">
    <property type="protein sequence ID" value="OLP87126.1"/>
    <property type="molecule type" value="Genomic_DNA"/>
</dbReference>
<feature type="compositionally biased region" description="Low complexity" evidence="5">
    <location>
        <begin position="106"/>
        <end position="132"/>
    </location>
</feature>
<dbReference type="Pfam" id="PF01197">
    <property type="entry name" value="Ribosomal_L31"/>
    <property type="match status" value="1"/>
</dbReference>
<reference evidence="7 8" key="1">
    <citation type="submission" date="2016-02" db="EMBL/GenBank/DDBJ databases">
        <title>Genome analysis of coral dinoflagellate symbionts highlights evolutionary adaptations to a symbiotic lifestyle.</title>
        <authorList>
            <person name="Aranda M."/>
            <person name="Li Y."/>
            <person name="Liew Y.J."/>
            <person name="Baumgarten S."/>
            <person name="Simakov O."/>
            <person name="Wilson M."/>
            <person name="Piel J."/>
            <person name="Ashoor H."/>
            <person name="Bougouffa S."/>
            <person name="Bajic V.B."/>
            <person name="Ryu T."/>
            <person name="Ravasi T."/>
            <person name="Bayer T."/>
            <person name="Micklem G."/>
            <person name="Kim H."/>
            <person name="Bhak J."/>
            <person name="Lajeunesse T.C."/>
            <person name="Voolstra C.R."/>
        </authorList>
    </citation>
    <scope>NUCLEOTIDE SEQUENCE [LARGE SCALE GENOMIC DNA]</scope>
    <source>
        <strain evidence="7 8">CCMP2467</strain>
    </source>
</reference>
<dbReference type="InterPro" id="IPR034704">
    <property type="entry name" value="Ribosomal_bL28/bL31-like_sf"/>
</dbReference>
<gene>
    <name evidence="7" type="primary">TBC1D2B</name>
    <name evidence="7" type="ORF">AK812_SmicGene31687</name>
</gene>